<evidence type="ECO:0000313" key="3">
    <source>
        <dbReference type="Proteomes" id="UP000033111"/>
    </source>
</evidence>
<dbReference type="Proteomes" id="UP000033111">
    <property type="component" value="Chromosome"/>
</dbReference>
<dbReference type="PANTHER" id="PTHR39518:SF2">
    <property type="entry name" value="UPF0215 PROTEIN MJ1150"/>
    <property type="match status" value="1"/>
</dbReference>
<organism evidence="2 3">
    <name type="scientific">Methanosarcina siciliae T4/M</name>
    <dbReference type="NCBI Taxonomy" id="1434120"/>
    <lineage>
        <taxon>Archaea</taxon>
        <taxon>Methanobacteriati</taxon>
        <taxon>Methanobacteriota</taxon>
        <taxon>Stenosarchaea group</taxon>
        <taxon>Methanomicrobia</taxon>
        <taxon>Methanosarcinales</taxon>
        <taxon>Methanosarcinaceae</taxon>
        <taxon>Methanosarcina</taxon>
    </lineage>
</organism>
<dbReference type="AlphaFoldDB" id="A0A0E3P895"/>
<keyword evidence="3" id="KW-1185">Reference proteome</keyword>
<dbReference type="PIRSF" id="PIRSF006380">
    <property type="entry name" value="UCP006380"/>
    <property type="match status" value="1"/>
</dbReference>
<dbReference type="EMBL" id="CP009506">
    <property type="protein sequence ID" value="AKB30137.1"/>
    <property type="molecule type" value="Genomic_DNA"/>
</dbReference>
<dbReference type="NCBIfam" id="NF001977">
    <property type="entry name" value="PRK00766.1"/>
    <property type="match status" value="1"/>
</dbReference>
<dbReference type="InterPro" id="IPR002802">
    <property type="entry name" value="Endo_dU"/>
</dbReference>
<accession>A0A0E3P895</accession>
<comment type="similarity">
    <text evidence="1">Belongs to the UPF0215 family.</text>
</comment>
<protein>
    <recommendedName>
        <fullName evidence="1">UPF0215 protein MSSIT_3418</fullName>
    </recommendedName>
</protein>
<name>A0A0E3P895_9EURY</name>
<dbReference type="Pfam" id="PF01949">
    <property type="entry name" value="Endo_dU"/>
    <property type="match status" value="1"/>
</dbReference>
<reference evidence="2 3" key="1">
    <citation type="submission" date="2014-07" db="EMBL/GenBank/DDBJ databases">
        <title>Methanogenic archaea and the global carbon cycle.</title>
        <authorList>
            <person name="Henriksen J.R."/>
            <person name="Luke J."/>
            <person name="Reinhart S."/>
            <person name="Benedict M.N."/>
            <person name="Youngblut N.D."/>
            <person name="Metcalf M.E."/>
            <person name="Whitaker R.J."/>
            <person name="Metcalf W.W."/>
        </authorList>
    </citation>
    <scope>NUCLEOTIDE SEQUENCE [LARGE SCALE GENOMIC DNA]</scope>
    <source>
        <strain evidence="2 3">T4/M</strain>
    </source>
</reference>
<dbReference type="Gene3D" id="3.30.2170.10">
    <property type="entry name" value="archaeoglobus fulgidus dsm 4304 superfamily"/>
    <property type="match status" value="1"/>
</dbReference>
<dbReference type="HAMAP" id="MF_00582">
    <property type="entry name" value="UPF0215"/>
    <property type="match status" value="1"/>
</dbReference>
<dbReference type="PANTHER" id="PTHR39518">
    <property type="entry name" value="UPF0215 PROTEIN MJ1150"/>
    <property type="match status" value="1"/>
</dbReference>
<dbReference type="PATRIC" id="fig|1434120.4.peg.4423"/>
<dbReference type="HOGENOM" id="CLU_095956_1_0_2"/>
<proteinExistence type="inferred from homology"/>
<gene>
    <name evidence="2" type="ORF">MSSIT_3418</name>
</gene>
<sequence length="170" mass="18935">MIVGTVFRGGDWMDGVLRSEITRDGLDATEVISTMVKNSRHYGQLRVIMLDGVTYGGFNVVDTEELYRETGLPVIVVMRAYPDFEKIRAALRHFSDGELRWEIIQKAGKIEKLVTEKNGTSIYIQKAGIGIKSAEKIVRLTSIRSNIPEPLRVAHLIATGIIFGESRGKA</sequence>
<evidence type="ECO:0000256" key="1">
    <source>
        <dbReference type="HAMAP-Rule" id="MF_00582"/>
    </source>
</evidence>
<dbReference type="KEGG" id="msw:MSSIT_3418"/>
<evidence type="ECO:0000313" key="2">
    <source>
        <dbReference type="EMBL" id="AKB30137.1"/>
    </source>
</evidence>